<proteinExistence type="predicted"/>
<organism evidence="1">
    <name type="scientific">bioreactor metagenome</name>
    <dbReference type="NCBI Taxonomy" id="1076179"/>
    <lineage>
        <taxon>unclassified sequences</taxon>
        <taxon>metagenomes</taxon>
        <taxon>ecological metagenomes</taxon>
    </lineage>
</organism>
<evidence type="ECO:0000313" key="1">
    <source>
        <dbReference type="EMBL" id="MPN51375.1"/>
    </source>
</evidence>
<dbReference type="AlphaFoldDB" id="A0A645IJA8"/>
<name>A0A645IJA8_9ZZZZ</name>
<sequence>MRQQRLVRSAAVDGAAGEQRGLEPAAMLVGPFEIEIGRMCRYGSMRAAQDMPVRRAGVEPDVEGILHLDVLPGLGPEQFGGIETEPGFDAGLLDALCNQFDQLGSTRMRLAGFLVQEERDRYAPIALA</sequence>
<comment type="caution">
    <text evidence="1">The sequence shown here is derived from an EMBL/GenBank/DDBJ whole genome shotgun (WGS) entry which is preliminary data.</text>
</comment>
<protein>
    <submittedName>
        <fullName evidence="1">Uncharacterized protein</fullName>
    </submittedName>
</protein>
<accession>A0A645IJA8</accession>
<gene>
    <name evidence="1" type="ORF">SDC9_199019</name>
</gene>
<dbReference type="EMBL" id="VSSQ01116420">
    <property type="protein sequence ID" value="MPN51375.1"/>
    <property type="molecule type" value="Genomic_DNA"/>
</dbReference>
<reference evidence="1" key="1">
    <citation type="submission" date="2019-08" db="EMBL/GenBank/DDBJ databases">
        <authorList>
            <person name="Kucharzyk K."/>
            <person name="Murdoch R.W."/>
            <person name="Higgins S."/>
            <person name="Loffler F."/>
        </authorList>
    </citation>
    <scope>NUCLEOTIDE SEQUENCE</scope>
</reference>